<dbReference type="SUPFAM" id="SSF50978">
    <property type="entry name" value="WD40 repeat-like"/>
    <property type="match status" value="1"/>
</dbReference>
<dbReference type="InterPro" id="IPR019775">
    <property type="entry name" value="WD40_repeat_CS"/>
</dbReference>
<feature type="repeat" description="WD" evidence="3">
    <location>
        <begin position="346"/>
        <end position="388"/>
    </location>
</feature>
<dbReference type="InterPro" id="IPR015943">
    <property type="entry name" value="WD40/YVTN_repeat-like_dom_sf"/>
</dbReference>
<keyword evidence="6" id="KW-1185">Reference proteome</keyword>
<dbReference type="SMART" id="SM00320">
    <property type="entry name" value="WD40"/>
    <property type="match status" value="11"/>
</dbReference>
<dbReference type="CDD" id="cd00200">
    <property type="entry name" value="WD40"/>
    <property type="match status" value="1"/>
</dbReference>
<evidence type="ECO:0000256" key="1">
    <source>
        <dbReference type="ARBA" id="ARBA00022574"/>
    </source>
</evidence>
<dbReference type="PROSITE" id="PS50294">
    <property type="entry name" value="WD_REPEATS_REGION"/>
    <property type="match status" value="2"/>
</dbReference>
<dbReference type="InterPro" id="IPR011047">
    <property type="entry name" value="Quinoprotein_ADH-like_sf"/>
</dbReference>
<dbReference type="AlphaFoldDB" id="K5WHL3"/>
<dbReference type="PRINTS" id="PR00320">
    <property type="entry name" value="GPROTEINBRPT"/>
</dbReference>
<dbReference type="STRING" id="650164.K5WHL3"/>
<dbReference type="KEGG" id="pco:PHACADRAFT_135927"/>
<dbReference type="GeneID" id="18908347"/>
<evidence type="ECO:0000259" key="4">
    <source>
        <dbReference type="Pfam" id="PF13360"/>
    </source>
</evidence>
<dbReference type="EMBL" id="JH930469">
    <property type="protein sequence ID" value="EKM58805.1"/>
    <property type="molecule type" value="Genomic_DNA"/>
</dbReference>
<reference evidence="5 6" key="1">
    <citation type="journal article" date="2012" name="BMC Genomics">
        <title>Comparative genomics of the white-rot fungi, Phanerochaete carnosa and P. chrysosporium, to elucidate the genetic basis of the distinct wood types they colonize.</title>
        <authorList>
            <person name="Suzuki H."/>
            <person name="MacDonald J."/>
            <person name="Syed K."/>
            <person name="Salamov A."/>
            <person name="Hori C."/>
            <person name="Aerts A."/>
            <person name="Henrissat B."/>
            <person name="Wiebenga A."/>
            <person name="vanKuyk P.A."/>
            <person name="Barry K."/>
            <person name="Lindquist E."/>
            <person name="LaButti K."/>
            <person name="Lapidus A."/>
            <person name="Lucas S."/>
            <person name="Coutinho P."/>
            <person name="Gong Y."/>
            <person name="Samejima M."/>
            <person name="Mahadevan R."/>
            <person name="Abou-Zaid M."/>
            <person name="de Vries R.P."/>
            <person name="Igarashi K."/>
            <person name="Yadav J.S."/>
            <person name="Grigoriev I.V."/>
            <person name="Master E.R."/>
        </authorList>
    </citation>
    <scope>NUCLEOTIDE SEQUENCE [LARGE SCALE GENOMIC DNA]</scope>
    <source>
        <strain evidence="5 6">HHB-10118-sp</strain>
    </source>
</reference>
<keyword evidence="2" id="KW-0677">Repeat</keyword>
<feature type="repeat" description="WD" evidence="3">
    <location>
        <begin position="304"/>
        <end position="345"/>
    </location>
</feature>
<dbReference type="SUPFAM" id="SSF50998">
    <property type="entry name" value="Quinoprotein alcohol dehydrogenase-like"/>
    <property type="match status" value="1"/>
</dbReference>
<feature type="domain" description="Pyrrolo-quinoline quinone repeat" evidence="4">
    <location>
        <begin position="441"/>
        <end position="552"/>
    </location>
</feature>
<evidence type="ECO:0000313" key="6">
    <source>
        <dbReference type="Proteomes" id="UP000008370"/>
    </source>
</evidence>
<accession>K5WHL3</accession>
<evidence type="ECO:0000256" key="2">
    <source>
        <dbReference type="ARBA" id="ARBA00022737"/>
    </source>
</evidence>
<dbReference type="PANTHER" id="PTHR19879:SF9">
    <property type="entry name" value="TRANSCRIPTION INITIATION FACTOR TFIID SUBUNIT 5"/>
    <property type="match status" value="1"/>
</dbReference>
<dbReference type="PANTHER" id="PTHR19879">
    <property type="entry name" value="TRANSCRIPTION INITIATION FACTOR TFIID"/>
    <property type="match status" value="1"/>
</dbReference>
<evidence type="ECO:0000313" key="5">
    <source>
        <dbReference type="EMBL" id="EKM58805.1"/>
    </source>
</evidence>
<dbReference type="PROSITE" id="PS00678">
    <property type="entry name" value="WD_REPEATS_1"/>
    <property type="match status" value="4"/>
</dbReference>
<feature type="repeat" description="WD" evidence="3">
    <location>
        <begin position="55"/>
        <end position="96"/>
    </location>
</feature>
<gene>
    <name evidence="5" type="ORF">PHACADRAFT_135927</name>
</gene>
<dbReference type="InParanoid" id="K5WHL3"/>
<feature type="repeat" description="WD" evidence="3">
    <location>
        <begin position="97"/>
        <end position="139"/>
    </location>
</feature>
<dbReference type="Gene3D" id="2.130.10.10">
    <property type="entry name" value="YVTN repeat-like/Quinoprotein amine dehydrogenase"/>
    <property type="match status" value="3"/>
</dbReference>
<dbReference type="InterPro" id="IPR001680">
    <property type="entry name" value="WD40_rpt"/>
</dbReference>
<dbReference type="RefSeq" id="XP_007391397.1">
    <property type="nucleotide sequence ID" value="XM_007391335.1"/>
</dbReference>
<organism evidence="5 6">
    <name type="scientific">Phanerochaete carnosa (strain HHB-10118-sp)</name>
    <name type="common">White-rot fungus</name>
    <name type="synonym">Peniophora carnosa</name>
    <dbReference type="NCBI Taxonomy" id="650164"/>
    <lineage>
        <taxon>Eukaryota</taxon>
        <taxon>Fungi</taxon>
        <taxon>Dikarya</taxon>
        <taxon>Basidiomycota</taxon>
        <taxon>Agaricomycotina</taxon>
        <taxon>Agaricomycetes</taxon>
        <taxon>Polyporales</taxon>
        <taxon>Phanerochaetaceae</taxon>
        <taxon>Phanerochaete</taxon>
    </lineage>
</organism>
<protein>
    <recommendedName>
        <fullName evidence="4">Pyrrolo-quinoline quinone repeat domain-containing protein</fullName>
    </recommendedName>
</protein>
<dbReference type="Pfam" id="PF00400">
    <property type="entry name" value="WD40"/>
    <property type="match status" value="4"/>
</dbReference>
<dbReference type="OrthoDB" id="20669at2759"/>
<dbReference type="PROSITE" id="PS50082">
    <property type="entry name" value="WD_REPEATS_2"/>
    <property type="match status" value="5"/>
</dbReference>
<name>K5WHL3_PHACS</name>
<dbReference type="InterPro" id="IPR036322">
    <property type="entry name" value="WD40_repeat_dom_sf"/>
</dbReference>
<dbReference type="SUPFAM" id="SSF63829">
    <property type="entry name" value="Calcium-dependent phosphotriesterase"/>
    <property type="match status" value="1"/>
</dbReference>
<feature type="repeat" description="WD" evidence="3">
    <location>
        <begin position="439"/>
        <end position="470"/>
    </location>
</feature>
<dbReference type="InterPro" id="IPR020472">
    <property type="entry name" value="WD40_PAC1"/>
</dbReference>
<keyword evidence="1 3" id="KW-0853">WD repeat</keyword>
<dbReference type="Proteomes" id="UP000008370">
    <property type="component" value="Unassembled WGS sequence"/>
</dbReference>
<sequence>MNLRRLIFVDSRDPSALCKRFSLSADGKLLAASFASGDVLVWRLSDGLLVQRLHHQGHTEPVYSLAFSPDNHSLVSGSEDTTAIVWDIRHGRALLRLEGHCGTVGRVAYAPYGAFIATASDSDESVKIWDATTGACLHSFDIKGRPHQVAFSPNGSHVYIDGNNCCSIYETQTYTYIAELRHRDEKYCESSVSRQGDRIVTASLKDQVKIWSAETGEQLLTIDHPRKLSYPAMLSPDGSEVVAACDKDKTAAVFDSWTGQLRRVYPLSRASYHASYSPHGDYVAFGDGAGVLYVHDAKSGRLHHQGHAKPISSLAFSPDDRSLASGAEDGTVVIWDIRHGRALLRLEGHRGTVKRIVYAPHGALIATGSDYDHSVKIWDASTGTCLHRIGLARDLCQVAFSPNSSHLYIDQIGTCWIYETQTYTCIAELGPLTPGYHQLSVSRQGDRIVTTSRDGQVKIWSAVTGEELLTIDYPKGLWDPAILSPDGSEVLAACAPDGTAVTFDSWTGQLRRVYELPRVSNHVSYSLDGDCVAMEDIPGDLHVRDAKSGAFLAKFKALSRDAGFNDEPLFLLGNQNFMVHFSDGLSLLHNIQDMLRLR</sequence>
<evidence type="ECO:0000256" key="3">
    <source>
        <dbReference type="PROSITE-ProRule" id="PRU00221"/>
    </source>
</evidence>
<dbReference type="HOGENOM" id="CLU_000288_57_32_1"/>
<dbReference type="InterPro" id="IPR002372">
    <property type="entry name" value="PQQ_rpt_dom"/>
</dbReference>
<dbReference type="Pfam" id="PF13360">
    <property type="entry name" value="PQQ_2"/>
    <property type="match status" value="1"/>
</dbReference>
<proteinExistence type="predicted"/>